<dbReference type="InterPro" id="IPR039463">
    <property type="entry name" value="Sip3/Lam1_BAR"/>
</dbReference>
<evidence type="ECO:0000259" key="8">
    <source>
        <dbReference type="PROSITE" id="PS50003"/>
    </source>
</evidence>
<organism evidence="10 11">
    <name type="scientific">Zygosaccharomyces bailii (strain CLIB 213 / ATCC 58445 / CBS 680 / BCRC 21525 / NBRC 1098 / NCYC 1416 / NRRL Y-2227)</name>
    <dbReference type="NCBI Taxonomy" id="1333698"/>
    <lineage>
        <taxon>Eukaryota</taxon>
        <taxon>Fungi</taxon>
        <taxon>Dikarya</taxon>
        <taxon>Ascomycota</taxon>
        <taxon>Saccharomycotina</taxon>
        <taxon>Saccharomycetes</taxon>
        <taxon>Saccharomycetales</taxon>
        <taxon>Saccharomycetaceae</taxon>
        <taxon>Zygosaccharomyces</taxon>
    </lineage>
</organism>
<evidence type="ECO:0000256" key="5">
    <source>
        <dbReference type="ARBA" id="ARBA00037847"/>
    </source>
</evidence>
<dbReference type="CDD" id="cd07609">
    <property type="entry name" value="BAR_SIP3_fungi"/>
    <property type="match status" value="1"/>
</dbReference>
<feature type="transmembrane region" description="Helical" evidence="7">
    <location>
        <begin position="1069"/>
        <end position="1094"/>
    </location>
</feature>
<keyword evidence="6" id="KW-0175">Coiled coil</keyword>
<evidence type="ECO:0000256" key="7">
    <source>
        <dbReference type="SAM" id="Phobius"/>
    </source>
</evidence>
<keyword evidence="3 7" id="KW-1133">Transmembrane helix</keyword>
<keyword evidence="11" id="KW-1185">Reference proteome</keyword>
<feature type="coiled-coil region" evidence="6">
    <location>
        <begin position="252"/>
        <end position="279"/>
    </location>
</feature>
<accession>A0A8J2TAA4</accession>
<dbReference type="CDD" id="cd13280">
    <property type="entry name" value="PH_SIP3"/>
    <property type="match status" value="1"/>
</dbReference>
<evidence type="ECO:0000256" key="6">
    <source>
        <dbReference type="SAM" id="Coils"/>
    </source>
</evidence>
<dbReference type="Pfam" id="PF16746">
    <property type="entry name" value="BAR_3"/>
    <property type="match status" value="1"/>
</dbReference>
<evidence type="ECO:0000313" key="11">
    <source>
        <dbReference type="Proteomes" id="UP000019375"/>
    </source>
</evidence>
<dbReference type="GO" id="GO:0005789">
    <property type="term" value="C:endoplasmic reticulum membrane"/>
    <property type="evidence" value="ECO:0007669"/>
    <property type="project" value="UniProtKB-SubCell"/>
</dbReference>
<comment type="subcellular location">
    <subcellularLocation>
        <location evidence="5">Endomembrane system</location>
        <topology evidence="5">Single-pass membrane protein</topology>
    </subcellularLocation>
    <subcellularLocation>
        <location evidence="1">Endoplasmic reticulum membrane</location>
    </subcellularLocation>
</comment>
<keyword evidence="4 7" id="KW-0472">Membrane</keyword>
<feature type="transmembrane region" description="Helical" evidence="7">
    <location>
        <begin position="1040"/>
        <end position="1063"/>
    </location>
</feature>
<proteinExistence type="predicted"/>
<dbReference type="PROSITE" id="PS50003">
    <property type="entry name" value="PH_DOMAIN"/>
    <property type="match status" value="1"/>
</dbReference>
<evidence type="ECO:0000256" key="3">
    <source>
        <dbReference type="ARBA" id="ARBA00022989"/>
    </source>
</evidence>
<keyword evidence="2 7" id="KW-0812">Transmembrane</keyword>
<evidence type="ECO:0000313" key="10">
    <source>
        <dbReference type="EMBL" id="CDF91765.1"/>
    </source>
</evidence>
<evidence type="ECO:0000256" key="2">
    <source>
        <dbReference type="ARBA" id="ARBA00022692"/>
    </source>
</evidence>
<dbReference type="SUPFAM" id="SSF103657">
    <property type="entry name" value="BAR/IMD domain-like"/>
    <property type="match status" value="1"/>
</dbReference>
<evidence type="ECO:0000256" key="4">
    <source>
        <dbReference type="ARBA" id="ARBA00023136"/>
    </source>
</evidence>
<dbReference type="EMBL" id="HG316467">
    <property type="protein sequence ID" value="CDF91765.1"/>
    <property type="molecule type" value="Genomic_DNA"/>
</dbReference>
<dbReference type="PROSITE" id="PS51778">
    <property type="entry name" value="VAST"/>
    <property type="match status" value="1"/>
</dbReference>
<dbReference type="InterPro" id="IPR027267">
    <property type="entry name" value="AH/BAR_dom_sf"/>
</dbReference>
<dbReference type="InterPro" id="IPR042067">
    <property type="entry name" value="Sip3_PH"/>
</dbReference>
<dbReference type="InterPro" id="IPR001849">
    <property type="entry name" value="PH_domain"/>
</dbReference>
<dbReference type="InterPro" id="IPR031968">
    <property type="entry name" value="VASt"/>
</dbReference>
<reference evidence="11" key="1">
    <citation type="journal article" date="2013" name="Genome Announc.">
        <title>Genome sequence of the food spoilage yeast Zygosaccharomyces bailii CLIB 213(T).</title>
        <authorList>
            <person name="Galeote V."/>
            <person name="Bigey F."/>
            <person name="Devillers H."/>
            <person name="Neuveglise C."/>
            <person name="Dequin S."/>
        </authorList>
    </citation>
    <scope>NUCLEOTIDE SEQUENCE [LARGE SCALE GENOMIC DNA]</scope>
    <source>
        <strain evidence="11">CLIB 213 / ATCC 58445 / CBS 680 / CCRC 21525 / NBRC 1098 / NCYC 1416 / NRRL Y-2227</strain>
    </source>
</reference>
<evidence type="ECO:0000256" key="1">
    <source>
        <dbReference type="ARBA" id="ARBA00004586"/>
    </source>
</evidence>
<dbReference type="OrthoDB" id="10070851at2759"/>
<dbReference type="Gene3D" id="2.30.29.30">
    <property type="entry name" value="Pleckstrin-homology domain (PH domain)/Phosphotyrosine-binding domain (PTB)"/>
    <property type="match status" value="1"/>
</dbReference>
<feature type="domain" description="PH" evidence="8">
    <location>
        <begin position="311"/>
        <end position="423"/>
    </location>
</feature>
<name>A0A8J2TAA4_ZYGB2</name>
<dbReference type="Gene3D" id="1.20.1270.60">
    <property type="entry name" value="Arfaptin homology (AH) domain/BAR domain"/>
    <property type="match status" value="1"/>
</dbReference>
<dbReference type="PANTHER" id="PTHR14248">
    <property type="entry name" value="CYCLIN Y, ISOFORM A"/>
    <property type="match status" value="1"/>
</dbReference>
<dbReference type="Proteomes" id="UP000019375">
    <property type="component" value="Unassembled WGS sequence"/>
</dbReference>
<dbReference type="Pfam" id="PF16016">
    <property type="entry name" value="VASt"/>
    <property type="match status" value="1"/>
</dbReference>
<evidence type="ECO:0000259" key="9">
    <source>
        <dbReference type="PROSITE" id="PS51778"/>
    </source>
</evidence>
<gene>
    <name evidence="10" type="ORF">BN860_00540g</name>
</gene>
<protein>
    <submittedName>
        <fullName evidence="10">ZYBA0S14-00540g1_1</fullName>
    </submittedName>
</protein>
<dbReference type="InterPro" id="IPR011993">
    <property type="entry name" value="PH-like_dom_sf"/>
</dbReference>
<dbReference type="AlphaFoldDB" id="A0A8J2TAA4"/>
<dbReference type="SUPFAM" id="SSF50729">
    <property type="entry name" value="PH domain-like"/>
    <property type="match status" value="1"/>
</dbReference>
<dbReference type="SMART" id="SM00233">
    <property type="entry name" value="PH"/>
    <property type="match status" value="1"/>
</dbReference>
<sequence>MATRKKDKNLESKRLKLISVAYKEASLDTPSFRASVNHFQTKVELLEDWIEKTVGFTENHYNVAMDDFNRAQSTFLTQLLPSPIMLSNGFVDNQLYTPWLVESFNNDYAEFSAKLLKIISGLDSGYPNALLELMNNYIEPYKSKRANFEYYQNKHDGMLNQHQAVNISLPGVTPSSIRENALQLFEVRKGYLDASLELIGTISKMKLGIDKFVMQIIGLAQLKSDYTFKESGKKVDLTPLLKENFVAYSDWVENSMEAAQSLQQEMENAKRQVLQSTAYRLAPSRDLNDYNVKAINSNILQYNVIETPKESPEKCGWLYMKTSLSSPQRDIWVRRWCFLKNSVFGIFLLSLSKTYVEETDKFGIFLTNVEYEPNEDRKFCFGLKIIGDKTAETDSSKELNLTLQAESLEDLKSWLKAFAVARKYASRLEPNSLEYDMAFQRFPPEFFEFASSTTTSMDQALTSFSSHTKPLVDILDEALTGNASTFSPEGKLCHFSMAVTPMATKLTQVAILANFYRKGNWLPDAVVANMWGSSDWSGYAIFDEGLLHLSKTKNTRFEINTNSKQTPYMKYPDFYPPEMKVSDIQFKSLFFTIDENLYKFPDDLLLFNFSGFWCPNKRQKFSATCYVTANHLYCYMNSMGFISLTHLNLQDLVSVEEGKSSGNVIKIYNADGIQLRMYIYFKDHRLVAEKLQYLLENKTRVHPKDEQEIFRDFELIDQKYQEKLEEEHAKMIESGSNNAIANNVPNDLAATFWSMSATAAECFGRSKELQKKASITYQHTYDVSPKTLMHILFGDQSNAFPRSFFLANRHHPYNYVSEWKEEKAPHAKPALVREIRFGFSIADRSLGDANYREKAKGAQGMVKQKISKILEGKFYEVDQDPFIVKVVFCHPLRVTTQYLIMEPHETDTPLISTSSTGSLFFVYYRLEFIYGNSGEVISSLSFVERTVLKWAFRFSQMEYIYIKKIIRYYMERIGAHGKLIKAVKMCGKIGVLSPEKDPHKKDKIAESNSANDNDREACNLVEYNFSIVLRIILKATLYRIVNFTFICLRAIVSLIFLIGSGLSHINNTLAIALILSVGLNVLLFGRSTITYWLVRRAENTFRNLNQANNDNVMQRAVSIKDLDLLTTDLAYETENLAFNKFEEIDRKNDYIYKDTRQEMAFRRNELLVELKILQDMERELVRGDYRKFLLAEETQCETVKNDLIDVWDNATDLRRYCESCNMELERLTSLLL</sequence>
<feature type="domain" description="VASt" evidence="9">
    <location>
        <begin position="772"/>
        <end position="974"/>
    </location>
</feature>
<dbReference type="Pfam" id="PF00169">
    <property type="entry name" value="PH"/>
    <property type="match status" value="1"/>
</dbReference>
<dbReference type="InterPro" id="IPR004148">
    <property type="entry name" value="BAR_dom"/>
</dbReference>